<evidence type="ECO:0000256" key="2">
    <source>
        <dbReference type="ARBA" id="ARBA00023136"/>
    </source>
</evidence>
<name>A0AAD2FUT2_9STRA</name>
<sequence>MPLSIPAELKKITPYIRRAEELDRDKSNAESRLVAYYCRQYAVHTGIAIAQSDVAKNCLGEILGALEGEKEAMDSFTRDETQFLCSSFAGKIFSKADTEDRNGQATRDTAKTFYAAASFLEMLQQFYQDDDESEEYLEVKEKSKYAKWKATDILKAIKEGREPTPGGYGENLAEEEPPVTEKEEETETETKEGETAEIVEVETASDDGEEEDSEPVVEDVPVTPMAPPADENKDDVSEKAKQIGTDISGLPPPPPYPTGTDLPEILAPPAPTPLRPPMTFNPPAPPPPIPARAATTSVGQPAIEKKPYLFGMGAAKGKKLSKAQFADAKELTQFALAALEDKNSDLAAERLAQALQILGR</sequence>
<feature type="domain" description="Vta1/callose synthase N-terminal" evidence="4">
    <location>
        <begin position="11"/>
        <end position="159"/>
    </location>
</feature>
<keyword evidence="2" id="KW-0472">Membrane</keyword>
<protein>
    <recommendedName>
        <fullName evidence="4">Vta1/callose synthase N-terminal domain-containing protein</fullName>
    </recommendedName>
</protein>
<feature type="compositionally biased region" description="Acidic residues" evidence="3">
    <location>
        <begin position="172"/>
        <end position="187"/>
    </location>
</feature>
<dbReference type="Gene3D" id="1.25.40.270">
    <property type="entry name" value="Vacuolar protein sorting-associated protein vta1"/>
    <property type="match status" value="1"/>
</dbReference>
<evidence type="ECO:0000259" key="4">
    <source>
        <dbReference type="Pfam" id="PF04652"/>
    </source>
</evidence>
<feature type="compositionally biased region" description="Acidic residues" evidence="3">
    <location>
        <begin position="195"/>
        <end position="217"/>
    </location>
</feature>
<dbReference type="GO" id="GO:0005771">
    <property type="term" value="C:multivesicular body"/>
    <property type="evidence" value="ECO:0007669"/>
    <property type="project" value="TreeGrafter"/>
</dbReference>
<accession>A0AAD2FUT2</accession>
<evidence type="ECO:0000313" key="5">
    <source>
        <dbReference type="EMBL" id="CAJ1953746.1"/>
    </source>
</evidence>
<evidence type="ECO:0000256" key="3">
    <source>
        <dbReference type="SAM" id="MobiDB-lite"/>
    </source>
</evidence>
<evidence type="ECO:0000256" key="1">
    <source>
        <dbReference type="ARBA" id="ARBA00004308"/>
    </source>
</evidence>
<dbReference type="InterPro" id="IPR023175">
    <property type="entry name" value="Vta1/CALS_N_sf"/>
</dbReference>
<reference evidence="5" key="1">
    <citation type="submission" date="2023-08" db="EMBL/GenBank/DDBJ databases">
        <authorList>
            <person name="Audoor S."/>
            <person name="Bilcke G."/>
        </authorList>
    </citation>
    <scope>NUCLEOTIDE SEQUENCE</scope>
</reference>
<feature type="region of interest" description="Disordered" evidence="3">
    <location>
        <begin position="159"/>
        <end position="298"/>
    </location>
</feature>
<feature type="compositionally biased region" description="Basic and acidic residues" evidence="3">
    <location>
        <begin position="230"/>
        <end position="241"/>
    </location>
</feature>
<feature type="compositionally biased region" description="Pro residues" evidence="3">
    <location>
        <begin position="266"/>
        <end position="290"/>
    </location>
</feature>
<dbReference type="InterPro" id="IPR039431">
    <property type="entry name" value="Vta1/CALS_N"/>
</dbReference>
<dbReference type="AlphaFoldDB" id="A0AAD2FUT2"/>
<gene>
    <name evidence="5" type="ORF">CYCCA115_LOCUS14349</name>
</gene>
<evidence type="ECO:0000313" key="6">
    <source>
        <dbReference type="Proteomes" id="UP001295423"/>
    </source>
</evidence>
<organism evidence="5 6">
    <name type="scientific">Cylindrotheca closterium</name>
    <dbReference type="NCBI Taxonomy" id="2856"/>
    <lineage>
        <taxon>Eukaryota</taxon>
        <taxon>Sar</taxon>
        <taxon>Stramenopiles</taxon>
        <taxon>Ochrophyta</taxon>
        <taxon>Bacillariophyta</taxon>
        <taxon>Bacillariophyceae</taxon>
        <taxon>Bacillariophycidae</taxon>
        <taxon>Bacillariales</taxon>
        <taxon>Bacillariaceae</taxon>
        <taxon>Cylindrotheca</taxon>
    </lineage>
</organism>
<dbReference type="Proteomes" id="UP001295423">
    <property type="component" value="Unassembled WGS sequence"/>
</dbReference>
<dbReference type="InterPro" id="IPR044538">
    <property type="entry name" value="Vta1-like"/>
</dbReference>
<keyword evidence="6" id="KW-1185">Reference proteome</keyword>
<comment type="subcellular location">
    <subcellularLocation>
        <location evidence="1">Endomembrane system</location>
    </subcellularLocation>
</comment>
<dbReference type="PANTHER" id="PTHR46009:SF1">
    <property type="entry name" value="VACUOLAR PROTEIN SORTING-ASSOCIATED PROTEIN VTA1 HOMOLOG"/>
    <property type="match status" value="1"/>
</dbReference>
<dbReference type="PANTHER" id="PTHR46009">
    <property type="entry name" value="VACUOLAR PROTEIN SORTING-ASSOCIATED PROTEIN VTA1 HOMOLOG"/>
    <property type="match status" value="1"/>
</dbReference>
<proteinExistence type="predicted"/>
<dbReference type="GO" id="GO:0032511">
    <property type="term" value="P:late endosome to vacuole transport via multivesicular body sorting pathway"/>
    <property type="evidence" value="ECO:0007669"/>
    <property type="project" value="InterPro"/>
</dbReference>
<dbReference type="EMBL" id="CAKOGP040001836">
    <property type="protein sequence ID" value="CAJ1953746.1"/>
    <property type="molecule type" value="Genomic_DNA"/>
</dbReference>
<dbReference type="Pfam" id="PF04652">
    <property type="entry name" value="Vta1"/>
    <property type="match status" value="1"/>
</dbReference>
<comment type="caution">
    <text evidence="5">The sequence shown here is derived from an EMBL/GenBank/DDBJ whole genome shotgun (WGS) entry which is preliminary data.</text>
</comment>